<dbReference type="PANTHER" id="PTHR38686:SF1">
    <property type="entry name" value="APOLIPOPROTEIN N-ACYLTRANSFERASE"/>
    <property type="match status" value="1"/>
</dbReference>
<evidence type="ECO:0000256" key="4">
    <source>
        <dbReference type="ARBA" id="ARBA00022679"/>
    </source>
</evidence>
<dbReference type="AlphaFoldDB" id="A0A6F8T5P4"/>
<feature type="transmembrane region" description="Helical" evidence="9">
    <location>
        <begin position="481"/>
        <end position="502"/>
    </location>
</feature>
<proteinExistence type="inferred from homology"/>
<comment type="pathway">
    <text evidence="9">Protein modification; lipoprotein biosynthesis (N-acyl transfer).</text>
</comment>
<keyword evidence="3 9" id="KW-1003">Cell membrane</keyword>
<comment type="function">
    <text evidence="9">Catalyzes the phospholipid dependent N-acylation of the N-terminal cysteine of apolipoprotein, the last step in lipoprotein maturation.</text>
</comment>
<feature type="transmembrane region" description="Helical" evidence="9">
    <location>
        <begin position="20"/>
        <end position="38"/>
    </location>
</feature>
<comment type="catalytic activity">
    <reaction evidence="9">
        <text>N-terminal S-1,2-diacyl-sn-glyceryl-L-cysteinyl-[lipoprotein] + a glycerophospholipid = N-acyl-S-1,2-diacyl-sn-glyceryl-L-cysteinyl-[lipoprotein] + a 2-acyl-sn-glycero-3-phospholipid + H(+)</text>
        <dbReference type="Rhea" id="RHEA:48228"/>
        <dbReference type="Rhea" id="RHEA-COMP:14681"/>
        <dbReference type="Rhea" id="RHEA-COMP:14684"/>
        <dbReference type="ChEBI" id="CHEBI:15378"/>
        <dbReference type="ChEBI" id="CHEBI:136912"/>
        <dbReference type="ChEBI" id="CHEBI:140656"/>
        <dbReference type="ChEBI" id="CHEBI:140657"/>
        <dbReference type="ChEBI" id="CHEBI:140660"/>
        <dbReference type="EC" id="2.3.1.269"/>
    </reaction>
</comment>
<dbReference type="Gene3D" id="3.60.110.10">
    <property type="entry name" value="Carbon-nitrogen hydrolase"/>
    <property type="match status" value="1"/>
</dbReference>
<evidence type="ECO:0000259" key="10">
    <source>
        <dbReference type="PROSITE" id="PS50263"/>
    </source>
</evidence>
<dbReference type="EC" id="2.3.1.269" evidence="9"/>
<dbReference type="PANTHER" id="PTHR38686">
    <property type="entry name" value="APOLIPOPROTEIN N-ACYLTRANSFERASE"/>
    <property type="match status" value="1"/>
</dbReference>
<feature type="transmembrane region" description="Helical" evidence="9">
    <location>
        <begin position="44"/>
        <end position="62"/>
    </location>
</feature>
<dbReference type="NCBIfam" id="TIGR00546">
    <property type="entry name" value="lnt"/>
    <property type="match status" value="1"/>
</dbReference>
<dbReference type="InterPro" id="IPR003010">
    <property type="entry name" value="C-N_Hydrolase"/>
</dbReference>
<dbReference type="GO" id="GO:0005886">
    <property type="term" value="C:plasma membrane"/>
    <property type="evidence" value="ECO:0007669"/>
    <property type="project" value="UniProtKB-SubCell"/>
</dbReference>
<comment type="subcellular location">
    <subcellularLocation>
        <location evidence="1 9">Cell membrane</location>
        <topology evidence="1 9">Multi-pass membrane protein</topology>
    </subcellularLocation>
</comment>
<sequence>MKQAAITSSEFFDTVTRSHYVIYIFIFFAGLLAPLGFAPFHMPGITILSMAFLFSALLNCSVKQSFILGFVYGVGYFGFGVSWVIVSIHDYGQLNYLLSALATLLFVFYLSLFPALVAYIFKLFETCHNKFSSILLFSSLWCLSEFIRSNLFSGFPWLLIGTTQIDTPLRYLGPLFGIYGLSLLCSFSAALLTIAVHENSIKRYFYLSLFVLILIIPSLGKNLHWTDIKKAPVTVGVVQANLSMRDKWDDALFWNLLKIYRQAIDKLLGKQLIILPESAIPLPASYLEEYLLKLSKKALKARSALMVGILQPVNDRETNYYNTVISLGLAKGEHLKQQLVPFGEYIPAPFVAINRWLKLPEPNILPGKKGQQLITIANNPIASLICYEIAYPNLLRLQLPLARWIVSISDNGWFGRSLASYQQLQMAQILSLLTGRFQIVVNNDGLSSIINNNGDIIAGLPPFSSGILEGEIFPAEGITPWVFWYDYPVLIFCSFIVFYILILQLRQRRKK</sequence>
<feature type="transmembrane region" description="Helical" evidence="9">
    <location>
        <begin position="204"/>
        <end position="220"/>
    </location>
</feature>
<evidence type="ECO:0000256" key="9">
    <source>
        <dbReference type="HAMAP-Rule" id="MF_01148"/>
    </source>
</evidence>
<evidence type="ECO:0000256" key="5">
    <source>
        <dbReference type="ARBA" id="ARBA00022692"/>
    </source>
</evidence>
<dbReference type="UniPathway" id="UPA00666"/>
<evidence type="ECO:0000256" key="6">
    <source>
        <dbReference type="ARBA" id="ARBA00022989"/>
    </source>
</evidence>
<evidence type="ECO:0000256" key="7">
    <source>
        <dbReference type="ARBA" id="ARBA00023136"/>
    </source>
</evidence>
<organism evidence="11 12">
    <name type="scientific">Legionella antarctica</name>
    <dbReference type="NCBI Taxonomy" id="2708020"/>
    <lineage>
        <taxon>Bacteria</taxon>
        <taxon>Pseudomonadati</taxon>
        <taxon>Pseudomonadota</taxon>
        <taxon>Gammaproteobacteria</taxon>
        <taxon>Legionellales</taxon>
        <taxon>Legionellaceae</taxon>
        <taxon>Legionella</taxon>
    </lineage>
</organism>
<comment type="similarity">
    <text evidence="2 9">Belongs to the CN hydrolase family. Apolipoprotein N-acyltransferase subfamily.</text>
</comment>
<keyword evidence="11" id="KW-0449">Lipoprotein</keyword>
<dbReference type="InterPro" id="IPR045378">
    <property type="entry name" value="LNT_N"/>
</dbReference>
<protein>
    <recommendedName>
        <fullName evidence="9">Apolipoprotein N-acyltransferase</fullName>
        <shortName evidence="9">ALP N-acyltransferase</shortName>
        <ecNumber evidence="9">2.3.1.269</ecNumber>
    </recommendedName>
</protein>
<reference evidence="11" key="1">
    <citation type="journal article" date="2020" name="Microbiol. Resour. Announc.">
        <title>Complete Genome Sequence of Novel Psychrotolerant Legionella Strain TUM19329, Isolated from Antarctic Lake Sediment.</title>
        <authorList>
            <person name="Shimada S."/>
            <person name="Nakai R."/>
            <person name="Aoki K."/>
            <person name="Shimoeda N."/>
            <person name="Ohno G."/>
            <person name="Miyazaki Y."/>
            <person name="Kudoh S."/>
            <person name="Imura S."/>
            <person name="Watanabe K."/>
            <person name="Ishii Y."/>
            <person name="Tateda K."/>
        </authorList>
    </citation>
    <scope>NUCLEOTIDE SEQUENCE [LARGE SCALE GENOMIC DNA]</scope>
    <source>
        <strain evidence="11">TUM19329</strain>
    </source>
</reference>
<feature type="domain" description="CN hydrolase" evidence="10">
    <location>
        <begin position="238"/>
        <end position="474"/>
    </location>
</feature>
<dbReference type="SUPFAM" id="SSF56317">
    <property type="entry name" value="Carbon-nitrogen hydrolase"/>
    <property type="match status" value="1"/>
</dbReference>
<feature type="transmembrane region" description="Helical" evidence="9">
    <location>
        <begin position="94"/>
        <end position="121"/>
    </location>
</feature>
<keyword evidence="4 9" id="KW-0808">Transferase</keyword>
<evidence type="ECO:0000256" key="2">
    <source>
        <dbReference type="ARBA" id="ARBA00010065"/>
    </source>
</evidence>
<keyword evidence="8 9" id="KW-0012">Acyltransferase</keyword>
<dbReference type="HAMAP" id="MF_01148">
    <property type="entry name" value="Lnt"/>
    <property type="match status" value="1"/>
</dbReference>
<feature type="transmembrane region" description="Helical" evidence="9">
    <location>
        <begin position="69"/>
        <end position="88"/>
    </location>
</feature>
<evidence type="ECO:0000256" key="1">
    <source>
        <dbReference type="ARBA" id="ARBA00004651"/>
    </source>
</evidence>
<name>A0A6F8T5P4_9GAMM</name>
<dbReference type="InterPro" id="IPR036526">
    <property type="entry name" value="C-N_Hydrolase_sf"/>
</dbReference>
<dbReference type="CDD" id="cd07571">
    <property type="entry name" value="ALP_N-acyl_transferase"/>
    <property type="match status" value="1"/>
</dbReference>
<keyword evidence="7 9" id="KW-0472">Membrane</keyword>
<gene>
    <name evidence="11" type="primary">cutE</name>
    <name evidence="9" type="synonym">lnt</name>
    <name evidence="11" type="ORF">TUM19329_16470</name>
</gene>
<dbReference type="PROSITE" id="PS50263">
    <property type="entry name" value="CN_HYDROLASE"/>
    <property type="match status" value="1"/>
</dbReference>
<keyword evidence="5 9" id="KW-0812">Transmembrane</keyword>
<feature type="transmembrane region" description="Helical" evidence="9">
    <location>
        <begin position="171"/>
        <end position="192"/>
    </location>
</feature>
<evidence type="ECO:0000313" key="11">
    <source>
        <dbReference type="EMBL" id="BCA95286.1"/>
    </source>
</evidence>
<feature type="transmembrane region" description="Helical" evidence="9">
    <location>
        <begin position="133"/>
        <end position="151"/>
    </location>
</feature>
<dbReference type="InterPro" id="IPR004563">
    <property type="entry name" value="Apolipo_AcylTrfase"/>
</dbReference>
<dbReference type="GO" id="GO:0042158">
    <property type="term" value="P:lipoprotein biosynthetic process"/>
    <property type="evidence" value="ECO:0007669"/>
    <property type="project" value="UniProtKB-UniRule"/>
</dbReference>
<dbReference type="Pfam" id="PF20154">
    <property type="entry name" value="LNT_N"/>
    <property type="match status" value="1"/>
</dbReference>
<accession>A0A6F8T5P4</accession>
<dbReference type="Pfam" id="PF00795">
    <property type="entry name" value="CN_hydrolase"/>
    <property type="match status" value="1"/>
</dbReference>
<evidence type="ECO:0000313" key="12">
    <source>
        <dbReference type="Proteomes" id="UP000502894"/>
    </source>
</evidence>
<dbReference type="GO" id="GO:0016410">
    <property type="term" value="F:N-acyltransferase activity"/>
    <property type="evidence" value="ECO:0007669"/>
    <property type="project" value="UniProtKB-UniRule"/>
</dbReference>
<dbReference type="Proteomes" id="UP000502894">
    <property type="component" value="Chromosome"/>
</dbReference>
<evidence type="ECO:0000256" key="3">
    <source>
        <dbReference type="ARBA" id="ARBA00022475"/>
    </source>
</evidence>
<evidence type="ECO:0000256" key="8">
    <source>
        <dbReference type="ARBA" id="ARBA00023315"/>
    </source>
</evidence>
<dbReference type="EMBL" id="AP022839">
    <property type="protein sequence ID" value="BCA95286.1"/>
    <property type="molecule type" value="Genomic_DNA"/>
</dbReference>
<keyword evidence="6 9" id="KW-1133">Transmembrane helix</keyword>
<dbReference type="RefSeq" id="WP_173236927.1">
    <property type="nucleotide sequence ID" value="NZ_AP022839.1"/>
</dbReference>
<keyword evidence="12" id="KW-1185">Reference proteome</keyword>
<dbReference type="KEGG" id="lant:TUM19329_16470"/>